<dbReference type="PANTHER" id="PTHR47989:SF27">
    <property type="entry name" value="PROTEIN KINASE DOMAIN-CONTAINING PROTEIN"/>
    <property type="match status" value="1"/>
</dbReference>
<dbReference type="Proteomes" id="UP000694005">
    <property type="component" value="Chromosome A02"/>
</dbReference>
<evidence type="ECO:0000256" key="3">
    <source>
        <dbReference type="ARBA" id="ARBA00022777"/>
    </source>
</evidence>
<evidence type="ECO:0000313" key="6">
    <source>
        <dbReference type="EMBL" id="CAG7892566.1"/>
    </source>
</evidence>
<dbReference type="Gramene" id="A02p15180.2_BraZ1">
    <property type="protein sequence ID" value="A02p15180.2_BraZ1.CDS"/>
    <property type="gene ID" value="A02g15180.2_BraZ1"/>
</dbReference>
<keyword evidence="3" id="KW-0418">Kinase</keyword>
<evidence type="ECO:0000313" key="7">
    <source>
        <dbReference type="EMBL" id="VDC62475.1"/>
    </source>
</evidence>
<dbReference type="EMBL" id="LS974625">
    <property type="protein sequence ID" value="CAG7865400.1"/>
    <property type="molecule type" value="Genomic_DNA"/>
</dbReference>
<reference evidence="7" key="1">
    <citation type="submission" date="2018-11" db="EMBL/GenBank/DDBJ databases">
        <authorList>
            <consortium name="Genoscope - CEA"/>
            <person name="William W."/>
        </authorList>
    </citation>
    <scope>NUCLEOTIDE SEQUENCE</scope>
</reference>
<dbReference type="AlphaFoldDB" id="A0A3P5YHV2"/>
<organism evidence="7">
    <name type="scientific">Brassica campestris</name>
    <name type="common">Field mustard</name>
    <dbReference type="NCBI Taxonomy" id="3711"/>
    <lineage>
        <taxon>Eukaryota</taxon>
        <taxon>Viridiplantae</taxon>
        <taxon>Streptophyta</taxon>
        <taxon>Embryophyta</taxon>
        <taxon>Tracheophyta</taxon>
        <taxon>Spermatophyta</taxon>
        <taxon>Magnoliopsida</taxon>
        <taxon>eudicotyledons</taxon>
        <taxon>Gunneridae</taxon>
        <taxon>Pentapetalae</taxon>
        <taxon>rosids</taxon>
        <taxon>malvids</taxon>
        <taxon>Brassicales</taxon>
        <taxon>Brassicaceae</taxon>
        <taxon>Brassiceae</taxon>
        <taxon>Brassica</taxon>
    </lineage>
</organism>
<keyword evidence="2" id="KW-0547">Nucleotide-binding</keyword>
<dbReference type="PANTHER" id="PTHR47989">
    <property type="entry name" value="OS01G0750732 PROTEIN"/>
    <property type="match status" value="1"/>
</dbReference>
<name>A0A3P5YHV2_BRACM</name>
<accession>A0A3P5YHV2</accession>
<dbReference type="Gene3D" id="1.10.510.10">
    <property type="entry name" value="Transferase(Phosphotransferase) domain 1"/>
    <property type="match status" value="1"/>
</dbReference>
<dbReference type="Gramene" id="A09p58670.2_BraZ1">
    <property type="protein sequence ID" value="A09p58670.2_BraZ1.CDS"/>
    <property type="gene ID" value="A09g58670.2_BraZ1"/>
</dbReference>
<dbReference type="EMBL" id="LR031573">
    <property type="protein sequence ID" value="VDC87008.1"/>
    <property type="molecule type" value="Genomic_DNA"/>
</dbReference>
<dbReference type="GO" id="GO:0005524">
    <property type="term" value="F:ATP binding"/>
    <property type="evidence" value="ECO:0007669"/>
    <property type="project" value="UniProtKB-KW"/>
</dbReference>
<evidence type="ECO:0000313" key="5">
    <source>
        <dbReference type="EMBL" id="CAG7865400.1"/>
    </source>
</evidence>
<evidence type="ECO:0000256" key="1">
    <source>
        <dbReference type="ARBA" id="ARBA00022527"/>
    </source>
</evidence>
<dbReference type="InterPro" id="IPR011009">
    <property type="entry name" value="Kinase-like_dom_sf"/>
</dbReference>
<dbReference type="EMBL" id="LR031568">
    <property type="protein sequence ID" value="VDC62475.1"/>
    <property type="molecule type" value="Genomic_DNA"/>
</dbReference>
<gene>
    <name evidence="8" type="ORF">BRAA02T06103Z</name>
    <name evidence="7" type="ORF">BRAA09T40086Z</name>
    <name evidence="6" type="ORF">BRAPAZ1V2_A02P15180.2</name>
    <name evidence="5" type="ORF">BRAPAZ1V2_A09P58670.2</name>
</gene>
<dbReference type="EMBL" id="LS974618">
    <property type="protein sequence ID" value="CAG7892566.1"/>
    <property type="molecule type" value="Genomic_DNA"/>
</dbReference>
<protein>
    <recommendedName>
        <fullName evidence="9">Protein kinase domain-containing protein</fullName>
    </recommendedName>
</protein>
<sequence length="152" mass="16691">MIPTTRFIVYELMPNVSLKSYLHGSGSSRGSATTITWPMSMKIALDIARGLEYLHEDFGLAVVNGPKKKNLKLSGKVGQLTEKSEVFAFGKKTVEKLGPGECETIITWAMLYLTDRTKLTNVIDPLLRHDGLETSLPGFSSGGFVRAARTEL</sequence>
<proteinExistence type="predicted"/>
<evidence type="ECO:0008006" key="9">
    <source>
        <dbReference type="Google" id="ProtNLM"/>
    </source>
</evidence>
<keyword evidence="1" id="KW-0723">Serine/threonine-protein kinase</keyword>
<evidence type="ECO:0000313" key="8">
    <source>
        <dbReference type="EMBL" id="VDC87008.1"/>
    </source>
</evidence>
<evidence type="ECO:0000256" key="4">
    <source>
        <dbReference type="ARBA" id="ARBA00022840"/>
    </source>
</evidence>
<dbReference type="Proteomes" id="UP000694005">
    <property type="component" value="Chromosome A09"/>
</dbReference>
<evidence type="ECO:0000256" key="2">
    <source>
        <dbReference type="ARBA" id="ARBA00022741"/>
    </source>
</evidence>
<dbReference type="GO" id="GO:0004674">
    <property type="term" value="F:protein serine/threonine kinase activity"/>
    <property type="evidence" value="ECO:0007669"/>
    <property type="project" value="UniProtKB-KW"/>
</dbReference>
<keyword evidence="3" id="KW-0808">Transferase</keyword>
<dbReference type="SUPFAM" id="SSF56112">
    <property type="entry name" value="Protein kinase-like (PK-like)"/>
    <property type="match status" value="1"/>
</dbReference>
<keyword evidence="4" id="KW-0067">ATP-binding</keyword>